<feature type="transmembrane region" description="Helical" evidence="1">
    <location>
        <begin position="116"/>
        <end position="147"/>
    </location>
</feature>
<dbReference type="RefSeq" id="WP_116243426.1">
    <property type="nucleotide sequence ID" value="NZ_QUAB01000048.1"/>
</dbReference>
<keyword evidence="3" id="KW-1185">Reference proteome</keyword>
<reference evidence="2 3" key="1">
    <citation type="submission" date="2018-08" db="EMBL/GenBank/DDBJ databases">
        <title>Isolation, diversity and antifungal activity of Actinobacteria from cow dung.</title>
        <authorList>
            <person name="Ling L."/>
        </authorList>
    </citation>
    <scope>NUCLEOTIDE SEQUENCE [LARGE SCALE GENOMIC DNA]</scope>
    <source>
        <strain evidence="2 3">NEAU-LLE</strain>
    </source>
</reference>
<feature type="transmembrane region" description="Helical" evidence="1">
    <location>
        <begin position="83"/>
        <end position="104"/>
    </location>
</feature>
<evidence type="ECO:0000256" key="1">
    <source>
        <dbReference type="SAM" id="Phobius"/>
    </source>
</evidence>
<keyword evidence="1" id="KW-0472">Membrane</keyword>
<name>A0A371NQJ4_9MICO</name>
<dbReference type="Proteomes" id="UP000262172">
    <property type="component" value="Unassembled WGS sequence"/>
</dbReference>
<evidence type="ECO:0000313" key="2">
    <source>
        <dbReference type="EMBL" id="REJ03905.1"/>
    </source>
</evidence>
<gene>
    <name evidence="2" type="ORF">DY023_16415</name>
</gene>
<dbReference type="EMBL" id="QUAB01000048">
    <property type="protein sequence ID" value="REJ03905.1"/>
    <property type="molecule type" value="Genomic_DNA"/>
</dbReference>
<organism evidence="2 3">
    <name type="scientific">Microbacterium bovistercoris</name>
    <dbReference type="NCBI Taxonomy" id="2293570"/>
    <lineage>
        <taxon>Bacteria</taxon>
        <taxon>Bacillati</taxon>
        <taxon>Actinomycetota</taxon>
        <taxon>Actinomycetes</taxon>
        <taxon>Micrococcales</taxon>
        <taxon>Microbacteriaceae</taxon>
        <taxon>Microbacterium</taxon>
    </lineage>
</organism>
<comment type="caution">
    <text evidence="2">The sequence shown here is derived from an EMBL/GenBank/DDBJ whole genome shotgun (WGS) entry which is preliminary data.</text>
</comment>
<evidence type="ECO:0000313" key="3">
    <source>
        <dbReference type="Proteomes" id="UP000262172"/>
    </source>
</evidence>
<proteinExistence type="predicted"/>
<protein>
    <submittedName>
        <fullName evidence="2">Uncharacterized protein</fullName>
    </submittedName>
</protein>
<feature type="transmembrane region" description="Helical" evidence="1">
    <location>
        <begin position="7"/>
        <end position="27"/>
    </location>
</feature>
<feature type="transmembrane region" description="Helical" evidence="1">
    <location>
        <begin position="33"/>
        <end position="55"/>
    </location>
</feature>
<keyword evidence="1" id="KW-0812">Transmembrane</keyword>
<sequence length="245" mass="26576">MSIARPTAAVVLFALSVALLMLVVLDLRDNDGAAVMIALFGIPMIAAAIVVQFYLSAAAGIRAERPMQALEEMQDAQRVSRSFLWWILLVLPVGVLAGAVFAILREPDYFLGDGPWMLIWLPIFVAVALLLGGVVWFFFVFPVALLVKAVRASLRGEGAPAMYVWPIVLLLIGALCIVGGLSTDFATVGKAATIPVILSILGIPGPYQVLWEPGLWIVRGIIAVLMVLFVATWLKDRPARRAEKR</sequence>
<feature type="transmembrane region" description="Helical" evidence="1">
    <location>
        <begin position="216"/>
        <end position="234"/>
    </location>
</feature>
<accession>A0A371NQJ4</accession>
<feature type="transmembrane region" description="Helical" evidence="1">
    <location>
        <begin position="159"/>
        <end position="181"/>
    </location>
</feature>
<keyword evidence="1" id="KW-1133">Transmembrane helix</keyword>
<dbReference type="OrthoDB" id="5070744at2"/>
<dbReference type="AlphaFoldDB" id="A0A371NQJ4"/>